<gene>
    <name evidence="7" type="ORF">KGA66_09800</name>
</gene>
<feature type="region of interest" description="Disordered" evidence="5">
    <location>
        <begin position="171"/>
        <end position="233"/>
    </location>
</feature>
<evidence type="ECO:0000256" key="2">
    <source>
        <dbReference type="ARBA" id="ARBA00022723"/>
    </source>
</evidence>
<dbReference type="Pfam" id="PF04055">
    <property type="entry name" value="Radical_SAM"/>
    <property type="match status" value="1"/>
</dbReference>
<name>A0A8J8BBP8_9ACTN</name>
<dbReference type="PANTHER" id="PTHR11228">
    <property type="entry name" value="RADICAL SAM DOMAIN PROTEIN"/>
    <property type="match status" value="1"/>
</dbReference>
<evidence type="ECO:0000256" key="5">
    <source>
        <dbReference type="SAM" id="MobiDB-lite"/>
    </source>
</evidence>
<evidence type="ECO:0000256" key="1">
    <source>
        <dbReference type="ARBA" id="ARBA00022691"/>
    </source>
</evidence>
<dbReference type="GO" id="GO:0003824">
    <property type="term" value="F:catalytic activity"/>
    <property type="evidence" value="ECO:0007669"/>
    <property type="project" value="InterPro"/>
</dbReference>
<keyword evidence="4" id="KW-0411">Iron-sulfur</keyword>
<dbReference type="InterPro" id="IPR050377">
    <property type="entry name" value="Radical_SAM_PqqE_MftC-like"/>
</dbReference>
<evidence type="ECO:0000256" key="3">
    <source>
        <dbReference type="ARBA" id="ARBA00023004"/>
    </source>
</evidence>
<evidence type="ECO:0000259" key="6">
    <source>
        <dbReference type="PROSITE" id="PS51918"/>
    </source>
</evidence>
<proteinExistence type="predicted"/>
<evidence type="ECO:0000313" key="8">
    <source>
        <dbReference type="Proteomes" id="UP000677913"/>
    </source>
</evidence>
<dbReference type="Gene3D" id="3.20.20.70">
    <property type="entry name" value="Aldolase class I"/>
    <property type="match status" value="1"/>
</dbReference>
<dbReference type="InterPro" id="IPR013785">
    <property type="entry name" value="Aldolase_TIM"/>
</dbReference>
<dbReference type="AlphaFoldDB" id="A0A8J8BBP8"/>
<keyword evidence="8" id="KW-1185">Reference proteome</keyword>
<dbReference type="PANTHER" id="PTHR11228:SF7">
    <property type="entry name" value="PQQA PEPTIDE CYCLASE"/>
    <property type="match status" value="1"/>
</dbReference>
<evidence type="ECO:0000256" key="4">
    <source>
        <dbReference type="ARBA" id="ARBA00023014"/>
    </source>
</evidence>
<dbReference type="EMBL" id="JAGSXH010000025">
    <property type="protein sequence ID" value="MBS2963338.1"/>
    <property type="molecule type" value="Genomic_DNA"/>
</dbReference>
<dbReference type="SFLD" id="SFLDS00029">
    <property type="entry name" value="Radical_SAM"/>
    <property type="match status" value="1"/>
</dbReference>
<dbReference type="CDD" id="cd01335">
    <property type="entry name" value="Radical_SAM"/>
    <property type="match status" value="1"/>
</dbReference>
<reference evidence="7" key="1">
    <citation type="submission" date="2021-04" db="EMBL/GenBank/DDBJ databases">
        <title>Genome based classification of Actinospica acidithermotolerans sp. nov., an actinobacterium isolated from an Indonesian hot spring.</title>
        <authorList>
            <person name="Kusuma A.B."/>
            <person name="Putra K.E."/>
            <person name="Nafisah S."/>
            <person name="Loh J."/>
            <person name="Nouioui I."/>
            <person name="Goodfellow M."/>
        </authorList>
    </citation>
    <scope>NUCLEOTIDE SEQUENCE</scope>
    <source>
        <strain evidence="7">DSM 45618</strain>
    </source>
</reference>
<accession>A0A8J8BBP8</accession>
<keyword evidence="1" id="KW-0949">S-adenosyl-L-methionine</keyword>
<comment type="caution">
    <text evidence="7">The sequence shown here is derived from an EMBL/GenBank/DDBJ whole genome shotgun (WGS) entry which is preliminary data.</text>
</comment>
<dbReference type="GO" id="GO:0046872">
    <property type="term" value="F:metal ion binding"/>
    <property type="evidence" value="ECO:0007669"/>
    <property type="project" value="UniProtKB-KW"/>
</dbReference>
<feature type="domain" description="Radical SAM core" evidence="6">
    <location>
        <begin position="5"/>
        <end position="214"/>
    </location>
</feature>
<keyword evidence="3" id="KW-0408">Iron</keyword>
<dbReference type="InterPro" id="IPR058240">
    <property type="entry name" value="rSAM_sf"/>
</dbReference>
<dbReference type="InterPro" id="IPR007197">
    <property type="entry name" value="rSAM"/>
</dbReference>
<evidence type="ECO:0000313" key="7">
    <source>
        <dbReference type="EMBL" id="MBS2963338.1"/>
    </source>
</evidence>
<dbReference type="GO" id="GO:0051536">
    <property type="term" value="F:iron-sulfur cluster binding"/>
    <property type="evidence" value="ECO:0007669"/>
    <property type="project" value="UniProtKB-KW"/>
</dbReference>
<keyword evidence="2" id="KW-0479">Metal-binding</keyword>
<dbReference type="Proteomes" id="UP000677913">
    <property type="component" value="Unassembled WGS sequence"/>
</dbReference>
<organism evidence="7 8">
    <name type="scientific">Actinocrinis puniceicyclus</name>
    <dbReference type="NCBI Taxonomy" id="977794"/>
    <lineage>
        <taxon>Bacteria</taxon>
        <taxon>Bacillati</taxon>
        <taxon>Actinomycetota</taxon>
        <taxon>Actinomycetes</taxon>
        <taxon>Catenulisporales</taxon>
        <taxon>Actinospicaceae</taxon>
        <taxon>Actinocrinis</taxon>
    </lineage>
</organism>
<dbReference type="SUPFAM" id="SSF102114">
    <property type="entry name" value="Radical SAM enzymes"/>
    <property type="match status" value="1"/>
</dbReference>
<sequence length="233" mass="24959">MRYGEQPPVQVDLDVSMACPSSCGFCFSAGYRAARTSGRLMATDLIKSLLQAWAAAGVRLIRFDGGGDPLSHPDLPALIEHCDALGLRTAVLTAGDLLAPRQFAAFIRARTYMRISLNAATDATRAALHGTSPARHGVRRILDTVAQLDAQRRAVFGDEAGTLMPLGATSMIHPGNATSRLGPGSRHAPPSGPRWRDGTPAAHFHAERRHAADRGEPQPVQPVPGRRVRVPIR</sequence>
<protein>
    <submittedName>
        <fullName evidence="7">Radical SAM protein</fullName>
    </submittedName>
</protein>
<dbReference type="PROSITE" id="PS51918">
    <property type="entry name" value="RADICAL_SAM"/>
    <property type="match status" value="1"/>
</dbReference>